<dbReference type="PANTHER" id="PTHR10953">
    <property type="entry name" value="UBIQUITIN-ACTIVATING ENZYME E1"/>
    <property type="match status" value="1"/>
</dbReference>
<dbReference type="CDD" id="cd00757">
    <property type="entry name" value="ThiF_MoeB_HesA_family"/>
    <property type="match status" value="1"/>
</dbReference>
<dbReference type="Gene3D" id="3.40.50.720">
    <property type="entry name" value="NAD(P)-binding Rossmann-like Domain"/>
    <property type="match status" value="1"/>
</dbReference>
<comment type="caution">
    <text evidence="3">The sequence shown here is derived from an EMBL/GenBank/DDBJ whole genome shotgun (WGS) entry which is preliminary data.</text>
</comment>
<evidence type="ECO:0000313" key="3">
    <source>
        <dbReference type="EMBL" id="TDL98373.1"/>
    </source>
</evidence>
<dbReference type="Pfam" id="PF00899">
    <property type="entry name" value="ThiF"/>
    <property type="match status" value="1"/>
</dbReference>
<dbReference type="GO" id="GO:0008641">
    <property type="term" value="F:ubiquitin-like modifier activating enzyme activity"/>
    <property type="evidence" value="ECO:0007669"/>
    <property type="project" value="InterPro"/>
</dbReference>
<dbReference type="PANTHER" id="PTHR10953:SF102">
    <property type="entry name" value="ADENYLYLTRANSFERASE AND SULFURTRANSFERASE MOCS3"/>
    <property type="match status" value="1"/>
</dbReference>
<proteinExistence type="inferred from homology"/>
<dbReference type="AlphaFoldDB" id="A0A4R6BF64"/>
<dbReference type="GO" id="GO:0005829">
    <property type="term" value="C:cytosol"/>
    <property type="evidence" value="ECO:0007669"/>
    <property type="project" value="TreeGrafter"/>
</dbReference>
<dbReference type="GO" id="GO:0008146">
    <property type="term" value="F:sulfotransferase activity"/>
    <property type="evidence" value="ECO:0007669"/>
    <property type="project" value="TreeGrafter"/>
</dbReference>
<feature type="domain" description="THIF-type NAD/FAD binding fold" evidence="2">
    <location>
        <begin position="4"/>
        <end position="239"/>
    </location>
</feature>
<keyword evidence="4" id="KW-1185">Reference proteome</keyword>
<dbReference type="EMBL" id="SCWA01000004">
    <property type="protein sequence ID" value="TDL98373.1"/>
    <property type="molecule type" value="Genomic_DNA"/>
</dbReference>
<gene>
    <name evidence="3" type="ORF">ERX27_02760</name>
</gene>
<dbReference type="InterPro" id="IPR035985">
    <property type="entry name" value="Ubiquitin-activating_enz"/>
</dbReference>
<dbReference type="SUPFAM" id="SSF69572">
    <property type="entry name" value="Activating enzymes of the ubiquitin-like proteins"/>
    <property type="match status" value="1"/>
</dbReference>
<comment type="similarity">
    <text evidence="1">Belongs to the HesA/MoeB/ThiF family.</text>
</comment>
<dbReference type="InterPro" id="IPR045886">
    <property type="entry name" value="ThiF/MoeB/HesA"/>
</dbReference>
<dbReference type="OrthoDB" id="9804286at2"/>
<dbReference type="InterPro" id="IPR000594">
    <property type="entry name" value="ThiF_NAD_FAD-bd"/>
</dbReference>
<accession>A0A4R6BF64</accession>
<evidence type="ECO:0000256" key="1">
    <source>
        <dbReference type="ARBA" id="ARBA00009919"/>
    </source>
</evidence>
<organism evidence="3 4">
    <name type="scientific">Macrococcus brunensis</name>
    <dbReference type="NCBI Taxonomy" id="198483"/>
    <lineage>
        <taxon>Bacteria</taxon>
        <taxon>Bacillati</taxon>
        <taxon>Bacillota</taxon>
        <taxon>Bacilli</taxon>
        <taxon>Bacillales</taxon>
        <taxon>Staphylococcaceae</taxon>
        <taxon>Macrococcus</taxon>
    </lineage>
</organism>
<name>A0A4R6BF64_9STAP</name>
<dbReference type="GO" id="GO:0016779">
    <property type="term" value="F:nucleotidyltransferase activity"/>
    <property type="evidence" value="ECO:0007669"/>
    <property type="project" value="TreeGrafter"/>
</dbReference>
<sequence length="324" mass="36242">MSRYERQVRCHAFGSSGQNRLENSTLLIIGAGALGSAVSEQLARAGAGRLVICDMDVVEYSNLHRQSCYTEEDAAANMLKADALAFHLKAINSNADIITVTQEVTSLNIIALIHQYKPDMVIDGTDAFSTRFLINEVCHKLQLPWVYGACLGTKGTVYAVDYTSACLKCLLADEQTSGQDCSIAGILPPVAHMTASMQTAEIMNYMANRCFSGQLLTFDMKSMRFQQTLADKLKNPDCKTCCHGHYPRLNERPLKVMKLCGGKYMVRLTPAHFTETTFRFQKSSPYFKYYEGPHYTISFFHDGRIIIQGLDRIEDVEHFIARSI</sequence>
<dbReference type="RefSeq" id="WP_133431314.1">
    <property type="nucleotide sequence ID" value="NZ_CP092172.1"/>
</dbReference>
<evidence type="ECO:0000313" key="4">
    <source>
        <dbReference type="Proteomes" id="UP000295310"/>
    </source>
</evidence>
<dbReference type="FunFam" id="3.40.50.720:FF:000080">
    <property type="entry name" value="Thiazole biosynthesis adenylyltransferase ThiF"/>
    <property type="match status" value="1"/>
</dbReference>
<dbReference type="Proteomes" id="UP000295310">
    <property type="component" value="Unassembled WGS sequence"/>
</dbReference>
<dbReference type="GO" id="GO:0004792">
    <property type="term" value="F:thiosulfate-cyanide sulfurtransferase activity"/>
    <property type="evidence" value="ECO:0007669"/>
    <property type="project" value="TreeGrafter"/>
</dbReference>
<reference evidence="3 4" key="1">
    <citation type="submission" date="2019-01" db="EMBL/GenBank/DDBJ databases">
        <title>Draft genome sequences of the type strains of six Macrococcus species.</title>
        <authorList>
            <person name="Mazhar S."/>
            <person name="Altermann E."/>
            <person name="Hill C."/>
            <person name="Mcauliffe O."/>
        </authorList>
    </citation>
    <scope>NUCLEOTIDE SEQUENCE [LARGE SCALE GENOMIC DNA]</scope>
    <source>
        <strain evidence="3 4">CCM4811</strain>
    </source>
</reference>
<evidence type="ECO:0000259" key="2">
    <source>
        <dbReference type="Pfam" id="PF00899"/>
    </source>
</evidence>
<protein>
    <submittedName>
        <fullName evidence="3">HesA/MoeB/ThiF family protein</fullName>
    </submittedName>
</protein>